<reference evidence="12 13" key="1">
    <citation type="submission" date="2024-10" db="EMBL/GenBank/DDBJ databases">
        <title>The Natural Products Discovery Center: Release of the First 8490 Sequenced Strains for Exploring Actinobacteria Biosynthetic Diversity.</title>
        <authorList>
            <person name="Kalkreuter E."/>
            <person name="Kautsar S.A."/>
            <person name="Yang D."/>
            <person name="Bader C.D."/>
            <person name="Teijaro C.N."/>
            <person name="Fluegel L."/>
            <person name="Davis C.M."/>
            <person name="Simpson J.R."/>
            <person name="Lauterbach L."/>
            <person name="Steele A.D."/>
            <person name="Gui C."/>
            <person name="Meng S."/>
            <person name="Li G."/>
            <person name="Viehrig K."/>
            <person name="Ye F."/>
            <person name="Su P."/>
            <person name="Kiefer A.F."/>
            <person name="Nichols A."/>
            <person name="Cepeda A.J."/>
            <person name="Yan W."/>
            <person name="Fan B."/>
            <person name="Jiang Y."/>
            <person name="Adhikari A."/>
            <person name="Zheng C.-J."/>
            <person name="Schuster L."/>
            <person name="Cowan T.M."/>
            <person name="Smanski M.J."/>
            <person name="Chevrette M.G."/>
            <person name="De Carvalho L.P.S."/>
            <person name="Shen B."/>
        </authorList>
    </citation>
    <scope>NUCLEOTIDE SEQUENCE [LARGE SCALE GENOMIC DNA]</scope>
    <source>
        <strain evidence="12 13">NPDC020979</strain>
    </source>
</reference>
<dbReference type="InterPro" id="IPR000086">
    <property type="entry name" value="NUDIX_hydrolase_dom"/>
</dbReference>
<evidence type="ECO:0000256" key="2">
    <source>
        <dbReference type="ARBA" id="ARBA00007579"/>
    </source>
</evidence>
<keyword evidence="8 10" id="KW-0414">Isoprene biosynthesis</keyword>
<comment type="cofactor">
    <cofactor evidence="10">
        <name>Mg(2+)</name>
        <dbReference type="ChEBI" id="CHEBI:18420"/>
    </cofactor>
    <text evidence="10">Binds 1 Mg(2+) ion per subunit. The magnesium ion binds only when substrate is bound.</text>
</comment>
<name>A0ABW7T163_9ACTN</name>
<feature type="active site" evidence="10">
    <location>
        <position position="72"/>
    </location>
</feature>
<feature type="binding site" evidence="10">
    <location>
        <position position="119"/>
    </location>
    <ligand>
        <name>Mn(2+)</name>
        <dbReference type="ChEBI" id="CHEBI:29035"/>
    </ligand>
</feature>
<evidence type="ECO:0000256" key="5">
    <source>
        <dbReference type="ARBA" id="ARBA00022723"/>
    </source>
</evidence>
<dbReference type="GO" id="GO:0004452">
    <property type="term" value="F:isopentenyl-diphosphate delta-isomerase activity"/>
    <property type="evidence" value="ECO:0007669"/>
    <property type="project" value="UniProtKB-EC"/>
</dbReference>
<dbReference type="PANTHER" id="PTHR10885:SF0">
    <property type="entry name" value="ISOPENTENYL-DIPHOSPHATE DELTA-ISOMERASE"/>
    <property type="match status" value="1"/>
</dbReference>
<dbReference type="PROSITE" id="PS51462">
    <property type="entry name" value="NUDIX"/>
    <property type="match status" value="1"/>
</dbReference>
<dbReference type="InterPro" id="IPR015797">
    <property type="entry name" value="NUDIX_hydrolase-like_dom_sf"/>
</dbReference>
<keyword evidence="13" id="KW-1185">Reference proteome</keyword>
<feature type="binding site" evidence="10">
    <location>
        <position position="37"/>
    </location>
    <ligand>
        <name>Mn(2+)</name>
        <dbReference type="ChEBI" id="CHEBI:29035"/>
    </ligand>
</feature>
<comment type="catalytic activity">
    <reaction evidence="10">
        <text>isopentenyl diphosphate = dimethylallyl diphosphate</text>
        <dbReference type="Rhea" id="RHEA:23284"/>
        <dbReference type="ChEBI" id="CHEBI:57623"/>
        <dbReference type="ChEBI" id="CHEBI:128769"/>
        <dbReference type="EC" id="5.3.3.2"/>
    </reaction>
</comment>
<dbReference type="PANTHER" id="PTHR10885">
    <property type="entry name" value="ISOPENTENYL-DIPHOSPHATE DELTA-ISOMERASE"/>
    <property type="match status" value="1"/>
</dbReference>
<comment type="subcellular location">
    <subcellularLocation>
        <location evidence="10">Cytoplasm</location>
    </subcellularLocation>
</comment>
<evidence type="ECO:0000256" key="8">
    <source>
        <dbReference type="ARBA" id="ARBA00023229"/>
    </source>
</evidence>
<accession>A0ABW7T163</accession>
<feature type="active site" evidence="10">
    <location>
        <position position="121"/>
    </location>
</feature>
<dbReference type="NCBIfam" id="NF002995">
    <property type="entry name" value="PRK03759.1"/>
    <property type="match status" value="1"/>
</dbReference>
<dbReference type="EMBL" id="JBIRRB010000001">
    <property type="protein sequence ID" value="MFI0909802.1"/>
    <property type="molecule type" value="Genomic_DNA"/>
</dbReference>
<dbReference type="Proteomes" id="UP001611162">
    <property type="component" value="Unassembled WGS sequence"/>
</dbReference>
<dbReference type="SUPFAM" id="SSF55811">
    <property type="entry name" value="Nudix"/>
    <property type="match status" value="1"/>
</dbReference>
<sequence>MNTANATSTMLELVNMQGETIGQAEKLSAHAHPGTLHRAFSVFLFTQDGRMLLQRRASTKYHSAGMWSNTCCGHPFPGEDPQMAAVRRVGEELGLSGVPLEPAGTVVYRHGDEASGLVEYEYNHLFVGVEDRAPSPAPDEVGETALVTADGLAALRADRPFSAWFPTVLAAALPGIRRTIPDGGW</sequence>
<dbReference type="InterPro" id="IPR056375">
    <property type="entry name" value="Idi_bact"/>
</dbReference>
<comment type="cofactor">
    <cofactor evidence="10">
        <name>Mn(2+)</name>
        <dbReference type="ChEBI" id="CHEBI:29035"/>
    </cofactor>
    <text evidence="10">Binds 1 Mn(2+) ion per subunit.</text>
</comment>
<evidence type="ECO:0000256" key="1">
    <source>
        <dbReference type="ARBA" id="ARBA00004826"/>
    </source>
</evidence>
<keyword evidence="6 10" id="KW-0460">Magnesium</keyword>
<proteinExistence type="inferred from homology"/>
<dbReference type="Gene3D" id="3.90.79.10">
    <property type="entry name" value="Nucleoside Triphosphate Pyrophosphohydrolase"/>
    <property type="match status" value="1"/>
</dbReference>
<protein>
    <recommendedName>
        <fullName evidence="3 10">Isopentenyl-diphosphate Delta-isomerase</fullName>
        <shortName evidence="10">IPP isomerase</shortName>
        <ecNumber evidence="3 10">5.3.3.2</ecNumber>
    </recommendedName>
    <alternativeName>
        <fullName evidence="10">IPP:DMAPP isomerase</fullName>
    </alternativeName>
    <alternativeName>
        <fullName evidence="10">Isopentenyl pyrophosphate isomerase</fullName>
    </alternativeName>
</protein>
<keyword evidence="7 10" id="KW-0464">Manganese</keyword>
<dbReference type="RefSeq" id="WP_358215465.1">
    <property type="nucleotide sequence ID" value="NZ_JBEYAO010000002.1"/>
</dbReference>
<dbReference type="Pfam" id="PF00293">
    <property type="entry name" value="NUDIX"/>
    <property type="match status" value="1"/>
</dbReference>
<gene>
    <name evidence="10 12" type="primary">idi</name>
    <name evidence="12" type="ORF">ACH4TF_05010</name>
</gene>
<keyword evidence="5 10" id="KW-0479">Metal-binding</keyword>
<dbReference type="HAMAP" id="MF_00202">
    <property type="entry name" value="Idi"/>
    <property type="match status" value="1"/>
</dbReference>
<evidence type="ECO:0000259" key="11">
    <source>
        <dbReference type="PROSITE" id="PS51462"/>
    </source>
</evidence>
<feature type="domain" description="Nudix hydrolase" evidence="11">
    <location>
        <begin position="35"/>
        <end position="171"/>
    </location>
</feature>
<feature type="binding site" evidence="10">
    <location>
        <position position="74"/>
    </location>
    <ligand>
        <name>Mn(2+)</name>
        <dbReference type="ChEBI" id="CHEBI:29035"/>
    </ligand>
</feature>
<organism evidence="12 13">
    <name type="scientific">Streptomyces abikoensis</name>
    <dbReference type="NCBI Taxonomy" id="97398"/>
    <lineage>
        <taxon>Bacteria</taxon>
        <taxon>Bacillati</taxon>
        <taxon>Actinomycetota</taxon>
        <taxon>Actinomycetes</taxon>
        <taxon>Kitasatosporales</taxon>
        <taxon>Streptomycetaceae</taxon>
        <taxon>Streptomyces</taxon>
    </lineage>
</organism>
<evidence type="ECO:0000256" key="6">
    <source>
        <dbReference type="ARBA" id="ARBA00022842"/>
    </source>
</evidence>
<evidence type="ECO:0000313" key="12">
    <source>
        <dbReference type="EMBL" id="MFI0909802.1"/>
    </source>
</evidence>
<keyword evidence="4 10" id="KW-0963">Cytoplasm</keyword>
<comment type="function">
    <text evidence="10">Catalyzes the 1,3-allylic rearrangement of the homoallylic substrate isopentenyl (IPP) to its highly electrophilic allylic isomer, dimethylallyl diphosphate (DMAPP).</text>
</comment>
<comment type="pathway">
    <text evidence="1 10">Isoprenoid biosynthesis; dimethylallyl diphosphate biosynthesis; dimethylallyl diphosphate from isopentenyl diphosphate: step 1/1.</text>
</comment>
<feature type="binding site" evidence="10">
    <location>
        <position position="92"/>
    </location>
    <ligand>
        <name>Mg(2+)</name>
        <dbReference type="ChEBI" id="CHEBI:18420"/>
    </ligand>
</feature>
<evidence type="ECO:0000313" key="13">
    <source>
        <dbReference type="Proteomes" id="UP001611162"/>
    </source>
</evidence>
<keyword evidence="9 10" id="KW-0413">Isomerase</keyword>
<dbReference type="NCBIfam" id="TIGR02150">
    <property type="entry name" value="IPP_isom_1"/>
    <property type="match status" value="1"/>
</dbReference>
<evidence type="ECO:0000256" key="9">
    <source>
        <dbReference type="ARBA" id="ARBA00023235"/>
    </source>
</evidence>
<dbReference type="EC" id="5.3.3.2" evidence="3 10"/>
<dbReference type="PIRSF" id="PIRSF018427">
    <property type="entry name" value="Isopntndiph_ism"/>
    <property type="match status" value="1"/>
</dbReference>
<comment type="caution">
    <text evidence="12">The sequence shown here is derived from an EMBL/GenBank/DDBJ whole genome shotgun (WGS) entry which is preliminary data.</text>
</comment>
<feature type="binding site" evidence="10">
    <location>
        <position position="30"/>
    </location>
    <ligand>
        <name>Mn(2+)</name>
        <dbReference type="ChEBI" id="CHEBI:29035"/>
    </ligand>
</feature>
<evidence type="ECO:0000256" key="3">
    <source>
        <dbReference type="ARBA" id="ARBA00012057"/>
    </source>
</evidence>
<evidence type="ECO:0000256" key="4">
    <source>
        <dbReference type="ARBA" id="ARBA00022490"/>
    </source>
</evidence>
<comment type="similarity">
    <text evidence="2 10">Belongs to the IPP isomerase type 1 family.</text>
</comment>
<feature type="binding site" evidence="10">
    <location>
        <position position="121"/>
    </location>
    <ligand>
        <name>Mn(2+)</name>
        <dbReference type="ChEBI" id="CHEBI:29035"/>
    </ligand>
</feature>
<evidence type="ECO:0000256" key="10">
    <source>
        <dbReference type="HAMAP-Rule" id="MF_00202"/>
    </source>
</evidence>
<dbReference type="InterPro" id="IPR011876">
    <property type="entry name" value="IsopentenylPP_isomerase_typ1"/>
</dbReference>
<dbReference type="CDD" id="cd02885">
    <property type="entry name" value="NUDIX_IPP_Isomerase"/>
    <property type="match status" value="1"/>
</dbReference>
<evidence type="ECO:0000256" key="7">
    <source>
        <dbReference type="ARBA" id="ARBA00023211"/>
    </source>
</evidence>